<gene>
    <name evidence="1" type="ORF">J2S17_004434</name>
</gene>
<name>A0ABU0AP44_9BACI</name>
<protein>
    <submittedName>
        <fullName evidence="1">Na+-translocating ferredoxin:NAD+ oxidoreductase RnfE subunit</fullName>
    </submittedName>
</protein>
<reference evidence="1 2" key="1">
    <citation type="submission" date="2023-07" db="EMBL/GenBank/DDBJ databases">
        <title>Genomic Encyclopedia of Type Strains, Phase IV (KMG-IV): sequencing the most valuable type-strain genomes for metagenomic binning, comparative biology and taxonomic classification.</title>
        <authorList>
            <person name="Goeker M."/>
        </authorList>
    </citation>
    <scope>NUCLEOTIDE SEQUENCE [LARGE SCALE GENOMIC DNA]</scope>
    <source>
        <strain evidence="1 2">DSM 23494</strain>
    </source>
</reference>
<organism evidence="1 2">
    <name type="scientific">Cytobacillus purgationiresistens</name>
    <dbReference type="NCBI Taxonomy" id="863449"/>
    <lineage>
        <taxon>Bacteria</taxon>
        <taxon>Bacillati</taxon>
        <taxon>Bacillota</taxon>
        <taxon>Bacilli</taxon>
        <taxon>Bacillales</taxon>
        <taxon>Bacillaceae</taxon>
        <taxon>Cytobacillus</taxon>
    </lineage>
</organism>
<evidence type="ECO:0000313" key="2">
    <source>
        <dbReference type="Proteomes" id="UP001238088"/>
    </source>
</evidence>
<keyword evidence="2" id="KW-1185">Reference proteome</keyword>
<comment type="caution">
    <text evidence="1">The sequence shown here is derived from an EMBL/GenBank/DDBJ whole genome shotgun (WGS) entry which is preliminary data.</text>
</comment>
<dbReference type="EMBL" id="JAUSUB010000025">
    <property type="protein sequence ID" value="MDQ0272542.1"/>
    <property type="molecule type" value="Genomic_DNA"/>
</dbReference>
<dbReference type="Proteomes" id="UP001238088">
    <property type="component" value="Unassembled WGS sequence"/>
</dbReference>
<proteinExistence type="predicted"/>
<sequence>MIRGVWKNNPVYIKQISLIKSVANSSINFFHLRVHSINELIINTIIVYMNSSNPLENQLNIGK</sequence>
<evidence type="ECO:0000313" key="1">
    <source>
        <dbReference type="EMBL" id="MDQ0272542.1"/>
    </source>
</evidence>
<accession>A0ABU0AP44</accession>